<keyword evidence="2" id="KW-1185">Reference proteome</keyword>
<evidence type="ECO:0000313" key="1">
    <source>
        <dbReference type="EMBL" id="QCD86193.1"/>
    </source>
</evidence>
<reference evidence="1 2" key="1">
    <citation type="submission" date="2019-04" db="EMBL/GenBank/DDBJ databases">
        <title>An improved genome assembly and genetic linkage map for asparagus bean, Vigna unguiculata ssp. sesquipedialis.</title>
        <authorList>
            <person name="Xia Q."/>
            <person name="Zhang R."/>
            <person name="Dong Y."/>
        </authorList>
    </citation>
    <scope>NUCLEOTIDE SEQUENCE [LARGE SCALE GENOMIC DNA]</scope>
    <source>
        <tissue evidence="1">Leaf</tissue>
    </source>
</reference>
<proteinExistence type="predicted"/>
<dbReference type="AlphaFoldDB" id="A0A4D6LCI0"/>
<protein>
    <submittedName>
        <fullName evidence="1">Uncharacterized protein</fullName>
    </submittedName>
</protein>
<dbReference type="EMBL" id="CP039347">
    <property type="protein sequence ID" value="QCD86193.1"/>
    <property type="molecule type" value="Genomic_DNA"/>
</dbReference>
<evidence type="ECO:0000313" key="2">
    <source>
        <dbReference type="Proteomes" id="UP000501690"/>
    </source>
</evidence>
<name>A0A4D6LCI0_VIGUN</name>
<organism evidence="1 2">
    <name type="scientific">Vigna unguiculata</name>
    <name type="common">Cowpea</name>
    <dbReference type="NCBI Taxonomy" id="3917"/>
    <lineage>
        <taxon>Eukaryota</taxon>
        <taxon>Viridiplantae</taxon>
        <taxon>Streptophyta</taxon>
        <taxon>Embryophyta</taxon>
        <taxon>Tracheophyta</taxon>
        <taxon>Spermatophyta</taxon>
        <taxon>Magnoliopsida</taxon>
        <taxon>eudicotyledons</taxon>
        <taxon>Gunneridae</taxon>
        <taxon>Pentapetalae</taxon>
        <taxon>rosids</taxon>
        <taxon>fabids</taxon>
        <taxon>Fabales</taxon>
        <taxon>Fabaceae</taxon>
        <taxon>Papilionoideae</taxon>
        <taxon>50 kb inversion clade</taxon>
        <taxon>NPAAA clade</taxon>
        <taxon>indigoferoid/millettioid clade</taxon>
        <taxon>Phaseoleae</taxon>
        <taxon>Vigna</taxon>
    </lineage>
</organism>
<dbReference type="Proteomes" id="UP000501690">
    <property type="component" value="Linkage Group LG3"/>
</dbReference>
<gene>
    <name evidence="1" type="ORF">DEO72_LG3g714</name>
</gene>
<sequence length="88" mass="10337">MEGLRFWCARAGGDFMMKKTQRWFMVARELHVRAAGSATAEMGLHLSMWSRQELLKWQIISIGNDAWGESRHNRDSGSRLKSRWFYES</sequence>
<accession>A0A4D6LCI0</accession>